<keyword evidence="1" id="KW-1185">Reference proteome</keyword>
<protein>
    <submittedName>
        <fullName evidence="2">Uncharacterized protein</fullName>
    </submittedName>
</protein>
<name>A0A915K5T4_ROMCU</name>
<dbReference type="WBParaSite" id="nRc.2.0.1.t34086-RA">
    <property type="protein sequence ID" value="nRc.2.0.1.t34086-RA"/>
    <property type="gene ID" value="nRc.2.0.1.g34086"/>
</dbReference>
<evidence type="ECO:0000313" key="1">
    <source>
        <dbReference type="Proteomes" id="UP000887565"/>
    </source>
</evidence>
<sequence>MDDRLVTRHPVPTKSFVTNDKLEIKESIKRNVWFKEAAIWKEILTFTTWANTSIDYSNDI</sequence>
<proteinExistence type="predicted"/>
<organism evidence="1 2">
    <name type="scientific">Romanomermis culicivorax</name>
    <name type="common">Nematode worm</name>
    <dbReference type="NCBI Taxonomy" id="13658"/>
    <lineage>
        <taxon>Eukaryota</taxon>
        <taxon>Metazoa</taxon>
        <taxon>Ecdysozoa</taxon>
        <taxon>Nematoda</taxon>
        <taxon>Enoplea</taxon>
        <taxon>Dorylaimia</taxon>
        <taxon>Mermithida</taxon>
        <taxon>Mermithoidea</taxon>
        <taxon>Mermithidae</taxon>
        <taxon>Romanomermis</taxon>
    </lineage>
</organism>
<dbReference type="Proteomes" id="UP000887565">
    <property type="component" value="Unplaced"/>
</dbReference>
<reference evidence="2" key="1">
    <citation type="submission" date="2022-11" db="UniProtKB">
        <authorList>
            <consortium name="WormBaseParasite"/>
        </authorList>
    </citation>
    <scope>IDENTIFICATION</scope>
</reference>
<dbReference type="AlphaFoldDB" id="A0A915K5T4"/>
<evidence type="ECO:0000313" key="2">
    <source>
        <dbReference type="WBParaSite" id="nRc.2.0.1.t34086-RA"/>
    </source>
</evidence>
<accession>A0A915K5T4</accession>